<comment type="caution">
    <text evidence="2">The sequence shown here is derived from an EMBL/GenBank/DDBJ whole genome shotgun (WGS) entry which is preliminary data.</text>
</comment>
<name>A0AAN5DBM8_9BILA</name>
<dbReference type="AlphaFoldDB" id="A0AAN5DBM8"/>
<feature type="compositionally biased region" description="Basic and acidic residues" evidence="1">
    <location>
        <begin position="57"/>
        <end position="66"/>
    </location>
</feature>
<evidence type="ECO:0000256" key="1">
    <source>
        <dbReference type="SAM" id="MobiDB-lite"/>
    </source>
</evidence>
<feature type="non-terminal residue" evidence="2">
    <location>
        <position position="144"/>
    </location>
</feature>
<proteinExistence type="predicted"/>
<gene>
    <name evidence="2" type="ORF">PMAYCL1PPCAC_30319</name>
</gene>
<feature type="region of interest" description="Disordered" evidence="1">
    <location>
        <begin position="33"/>
        <end position="144"/>
    </location>
</feature>
<feature type="non-terminal residue" evidence="2">
    <location>
        <position position="1"/>
    </location>
</feature>
<evidence type="ECO:0000313" key="2">
    <source>
        <dbReference type="EMBL" id="GMR60124.1"/>
    </source>
</evidence>
<dbReference type="Proteomes" id="UP001328107">
    <property type="component" value="Unassembled WGS sequence"/>
</dbReference>
<dbReference type="EMBL" id="BTRK01000006">
    <property type="protein sequence ID" value="GMR60124.1"/>
    <property type="molecule type" value="Genomic_DNA"/>
</dbReference>
<keyword evidence="3" id="KW-1185">Reference proteome</keyword>
<accession>A0AAN5DBM8</accession>
<reference evidence="3" key="1">
    <citation type="submission" date="2022-10" db="EMBL/GenBank/DDBJ databases">
        <title>Genome assembly of Pristionchus species.</title>
        <authorList>
            <person name="Yoshida K."/>
            <person name="Sommer R.J."/>
        </authorList>
    </citation>
    <scope>NUCLEOTIDE SEQUENCE [LARGE SCALE GENOMIC DNA]</scope>
    <source>
        <strain evidence="3">RS5460</strain>
    </source>
</reference>
<sequence length="144" mass="15522">CNIDRGARMWEGEGSGAWSGETVLGLNSSLGCEGTWHSRSRPFTQATTPPKVGAPDTKFHRDKEWNDAIENGLQRPQKDDESVDDVNTDFGPDVKQPKQGEPAKQPPGSDPMGGSGPFRHCRSEEIAGEEPDGEGSDCIGIEGR</sequence>
<feature type="compositionally biased region" description="Acidic residues" evidence="1">
    <location>
        <begin position="126"/>
        <end position="135"/>
    </location>
</feature>
<evidence type="ECO:0000313" key="3">
    <source>
        <dbReference type="Proteomes" id="UP001328107"/>
    </source>
</evidence>
<organism evidence="2 3">
    <name type="scientific">Pristionchus mayeri</name>
    <dbReference type="NCBI Taxonomy" id="1317129"/>
    <lineage>
        <taxon>Eukaryota</taxon>
        <taxon>Metazoa</taxon>
        <taxon>Ecdysozoa</taxon>
        <taxon>Nematoda</taxon>
        <taxon>Chromadorea</taxon>
        <taxon>Rhabditida</taxon>
        <taxon>Rhabditina</taxon>
        <taxon>Diplogasteromorpha</taxon>
        <taxon>Diplogasteroidea</taxon>
        <taxon>Neodiplogasteridae</taxon>
        <taxon>Pristionchus</taxon>
    </lineage>
</organism>
<protein>
    <submittedName>
        <fullName evidence="2">Uncharacterized protein</fullName>
    </submittedName>
</protein>